<dbReference type="SUPFAM" id="SSF140500">
    <property type="entry name" value="BAS1536-like"/>
    <property type="match status" value="1"/>
</dbReference>
<dbReference type="InterPro" id="IPR036638">
    <property type="entry name" value="HLH_DNA-bd_sf"/>
</dbReference>
<dbReference type="Proteomes" id="UP001300383">
    <property type="component" value="Unassembled WGS sequence"/>
</dbReference>
<name>A0AAP4EZ09_9FIRM</name>
<dbReference type="InterPro" id="IPR018540">
    <property type="entry name" value="Spo0E-like"/>
</dbReference>
<keyword evidence="1" id="KW-0175">Coiled coil</keyword>
<dbReference type="RefSeq" id="WP_283229780.1">
    <property type="nucleotide sequence ID" value="NZ_JASGBQ010000002.1"/>
</dbReference>
<sequence>MKRKIEETRRKLNEAIERRESSEKILEISRELDRYIEQYLEQTGQ</sequence>
<keyword evidence="3" id="KW-1185">Reference proteome</keyword>
<dbReference type="AlphaFoldDB" id="A0AAP4EZ09"/>
<gene>
    <name evidence="2" type="ORF">QJ036_02085</name>
</gene>
<dbReference type="GO" id="GO:0043937">
    <property type="term" value="P:regulation of sporulation"/>
    <property type="evidence" value="ECO:0007669"/>
    <property type="project" value="InterPro"/>
</dbReference>
<dbReference type="InterPro" id="IPR037208">
    <property type="entry name" value="Spo0E-like_sf"/>
</dbReference>
<dbReference type="Pfam" id="PF09388">
    <property type="entry name" value="SpoOE-like"/>
    <property type="match status" value="1"/>
</dbReference>
<feature type="coiled-coil region" evidence="1">
    <location>
        <begin position="2"/>
        <end position="38"/>
    </location>
</feature>
<comment type="caution">
    <text evidence="2">The sequence shown here is derived from an EMBL/GenBank/DDBJ whole genome shotgun (WGS) entry which is preliminary data.</text>
</comment>
<organism evidence="2 3">
    <name type="scientific">Fusibacillus kribbianus</name>
    <dbReference type="NCBI Taxonomy" id="3044208"/>
    <lineage>
        <taxon>Bacteria</taxon>
        <taxon>Bacillati</taxon>
        <taxon>Bacillota</taxon>
        <taxon>Clostridia</taxon>
        <taxon>Lachnospirales</taxon>
        <taxon>Lachnospiraceae</taxon>
        <taxon>Fusibacillus</taxon>
    </lineage>
</organism>
<protein>
    <submittedName>
        <fullName evidence="2">Aspartyl-phosphate phosphatase Spo0E family protein</fullName>
    </submittedName>
</protein>
<evidence type="ECO:0000313" key="3">
    <source>
        <dbReference type="Proteomes" id="UP001300383"/>
    </source>
</evidence>
<accession>A0AAP4EZ09</accession>
<proteinExistence type="predicted"/>
<reference evidence="2 3" key="1">
    <citation type="submission" date="2023-05" db="EMBL/GenBank/DDBJ databases">
        <title>[ruminococcus] sp. nov., isolated from a pig farm feces dump.</title>
        <authorList>
            <person name="Chang Y.-H."/>
        </authorList>
    </citation>
    <scope>NUCLEOTIDE SEQUENCE [LARGE SCALE GENOMIC DNA]</scope>
    <source>
        <strain evidence="2 3">YH-rum2234</strain>
    </source>
</reference>
<dbReference type="GO" id="GO:0046983">
    <property type="term" value="F:protein dimerization activity"/>
    <property type="evidence" value="ECO:0007669"/>
    <property type="project" value="InterPro"/>
</dbReference>
<dbReference type="EMBL" id="JASGBQ010000002">
    <property type="protein sequence ID" value="MDI9241270.1"/>
    <property type="molecule type" value="Genomic_DNA"/>
</dbReference>
<dbReference type="Gene3D" id="4.10.280.10">
    <property type="entry name" value="Helix-loop-helix DNA-binding domain"/>
    <property type="match status" value="1"/>
</dbReference>
<evidence type="ECO:0000313" key="2">
    <source>
        <dbReference type="EMBL" id="MDI9241270.1"/>
    </source>
</evidence>
<evidence type="ECO:0000256" key="1">
    <source>
        <dbReference type="SAM" id="Coils"/>
    </source>
</evidence>